<evidence type="ECO:0000256" key="1">
    <source>
        <dbReference type="SAM" id="MobiDB-lite"/>
    </source>
</evidence>
<dbReference type="CDD" id="cd19177">
    <property type="entry name" value="SET_SETD4"/>
    <property type="match status" value="1"/>
</dbReference>
<dbReference type="AlphaFoldDB" id="A0AAV5W8R0"/>
<keyword evidence="4" id="KW-1185">Reference proteome</keyword>
<evidence type="ECO:0000313" key="4">
    <source>
        <dbReference type="Proteomes" id="UP001432322"/>
    </source>
</evidence>
<protein>
    <recommendedName>
        <fullName evidence="2">SET domain-containing protein</fullName>
    </recommendedName>
</protein>
<dbReference type="InterPro" id="IPR044429">
    <property type="entry name" value="SETD4_SET"/>
</dbReference>
<dbReference type="InterPro" id="IPR050600">
    <property type="entry name" value="SETD3_SETD6_MTase"/>
</dbReference>
<dbReference type="PROSITE" id="PS50280">
    <property type="entry name" value="SET"/>
    <property type="match status" value="1"/>
</dbReference>
<reference evidence="3" key="1">
    <citation type="submission" date="2023-10" db="EMBL/GenBank/DDBJ databases">
        <title>Genome assembly of Pristionchus species.</title>
        <authorList>
            <person name="Yoshida K."/>
            <person name="Sommer R.J."/>
        </authorList>
    </citation>
    <scope>NUCLEOTIDE SEQUENCE</scope>
    <source>
        <strain evidence="3">RS5133</strain>
    </source>
</reference>
<dbReference type="Proteomes" id="UP001432322">
    <property type="component" value="Unassembled WGS sequence"/>
</dbReference>
<dbReference type="InterPro" id="IPR046341">
    <property type="entry name" value="SET_dom_sf"/>
</dbReference>
<sequence length="433" mass="49628">YFAMGDAEARLADFLEWSKQRGIRFDDVEIRSAGEGAGNGVFSLVTQRMNKHVIELPVETLLTAGRVAEMDGYRRLLEENSFHANPFEMLVIFFYLEREEGSEWAPYLRMLPSSFDTPVALDWRLKEEDLPASVRPFWQQQRKELEGIRERLPPLLPSPIDIPRLIWAWHVVNTRCIYIENPPHPLIDTSRVEDTIAVIPFVDMLNHSSDASCIAELDKRNGKYVVRANKAVPEGSELHVCYGPHDNGRLLVEYGFSLGEGANPFTKVLLPTDLLLALAKKTGLSIDCHHVAAVEDAALSSTLYTSDEGPSWALRTNVRLLHMDHKEIGNWRNIVYSEGKRRYKKRRAPTEEEIEVSSEDEEEPPMDEKTRERLVKETKTIEKILEALGKAMEGRCEQVAPCVRFLWKEQWSLIETARSTVFREIRELEGQLE</sequence>
<dbReference type="Pfam" id="PF00856">
    <property type="entry name" value="SET"/>
    <property type="match status" value="1"/>
</dbReference>
<accession>A0AAV5W8R0</accession>
<name>A0AAV5W8R0_9BILA</name>
<evidence type="ECO:0000259" key="2">
    <source>
        <dbReference type="PROSITE" id="PS50280"/>
    </source>
</evidence>
<dbReference type="EMBL" id="BTSY01000005">
    <property type="protein sequence ID" value="GMT27025.1"/>
    <property type="molecule type" value="Genomic_DNA"/>
</dbReference>
<dbReference type="PANTHER" id="PTHR13271">
    <property type="entry name" value="UNCHARACTERIZED PUTATIVE METHYLTRANSFERASE"/>
    <property type="match status" value="1"/>
</dbReference>
<dbReference type="PANTHER" id="PTHR13271:SF151">
    <property type="entry name" value="SET DOMAIN-CONTAINING PROTEIN 4"/>
    <property type="match status" value="1"/>
</dbReference>
<gene>
    <name evidence="3" type="ORF">PFISCL1PPCAC_18322</name>
</gene>
<feature type="region of interest" description="Disordered" evidence="1">
    <location>
        <begin position="347"/>
        <end position="371"/>
    </location>
</feature>
<evidence type="ECO:0000313" key="3">
    <source>
        <dbReference type="EMBL" id="GMT27025.1"/>
    </source>
</evidence>
<dbReference type="Gene3D" id="3.90.1410.10">
    <property type="entry name" value="set domain protein methyltransferase, domain 1"/>
    <property type="match status" value="1"/>
</dbReference>
<proteinExistence type="predicted"/>
<comment type="caution">
    <text evidence="3">The sequence shown here is derived from an EMBL/GenBank/DDBJ whole genome shotgun (WGS) entry which is preliminary data.</text>
</comment>
<feature type="compositionally biased region" description="Acidic residues" evidence="1">
    <location>
        <begin position="351"/>
        <end position="365"/>
    </location>
</feature>
<dbReference type="InterPro" id="IPR001214">
    <property type="entry name" value="SET_dom"/>
</dbReference>
<dbReference type="GO" id="GO:0016279">
    <property type="term" value="F:protein-lysine N-methyltransferase activity"/>
    <property type="evidence" value="ECO:0007669"/>
    <property type="project" value="InterPro"/>
</dbReference>
<feature type="domain" description="SET" evidence="2">
    <location>
        <begin position="26"/>
        <end position="243"/>
    </location>
</feature>
<organism evidence="3 4">
    <name type="scientific">Pristionchus fissidentatus</name>
    <dbReference type="NCBI Taxonomy" id="1538716"/>
    <lineage>
        <taxon>Eukaryota</taxon>
        <taxon>Metazoa</taxon>
        <taxon>Ecdysozoa</taxon>
        <taxon>Nematoda</taxon>
        <taxon>Chromadorea</taxon>
        <taxon>Rhabditida</taxon>
        <taxon>Rhabditina</taxon>
        <taxon>Diplogasteromorpha</taxon>
        <taxon>Diplogasteroidea</taxon>
        <taxon>Neodiplogasteridae</taxon>
        <taxon>Pristionchus</taxon>
    </lineage>
</organism>
<feature type="non-terminal residue" evidence="3">
    <location>
        <position position="1"/>
    </location>
</feature>
<dbReference type="SUPFAM" id="SSF82199">
    <property type="entry name" value="SET domain"/>
    <property type="match status" value="1"/>
</dbReference>